<gene>
    <name evidence="1" type="ORF">RRG08_032728</name>
</gene>
<proteinExistence type="predicted"/>
<dbReference type="Proteomes" id="UP001283361">
    <property type="component" value="Unassembled WGS sequence"/>
</dbReference>
<comment type="caution">
    <text evidence="1">The sequence shown here is derived from an EMBL/GenBank/DDBJ whole genome shotgun (WGS) entry which is preliminary data.</text>
</comment>
<protein>
    <submittedName>
        <fullName evidence="1">Uncharacterized protein</fullName>
    </submittedName>
</protein>
<evidence type="ECO:0000313" key="2">
    <source>
        <dbReference type="Proteomes" id="UP001283361"/>
    </source>
</evidence>
<name>A0AAE0YUZ6_9GAST</name>
<dbReference type="EMBL" id="JAWDGP010005359">
    <property type="protein sequence ID" value="KAK3757563.1"/>
    <property type="molecule type" value="Genomic_DNA"/>
</dbReference>
<dbReference type="AlphaFoldDB" id="A0AAE0YUZ6"/>
<sequence length="489" mass="53819">MIAAALSRVCSRTIHQDLIYRLLPHTPIRDHKRRNGSRKGLSSCMSGSVLHLQNQLSSPEGLRKRYFCSDIFTCKLIPHIRSVLLRLEFKTVQTFLNMESLAVDHERTSLFIAENGHLFGPERPSPPYTASLIYVHIVNLLRNISSQSALCLYLSMQSVLGWGYTRDNLSNRYSSHLVPHVKVLTPPLLYTVYKPHTVTGVDYGKFGSYDGVGTWCRATTVPISTTISWCGPTLSTTESQGSIYCQHFRVDCAPTQGVKALVSRPGVPLWSHLATNSLPNDLKVTPGYGHCDTFVPECPHPSASITITARGAHPSASITITARGAPTLQPPSLLLHEVPTLQPPSLLLHEVPTLQPITARGAPTLQPPSLLLHEVPTLQPPSLLLHEVPTFQPITARGAPTLQPPNLFTKRIYIVHGLITSNLFPGLIRLILDASSQSMVGRRARTALVAGHGVYPPRLRSSLGKLVTRCRQVHYSRAEQSGDYELTSP</sequence>
<accession>A0AAE0YUZ6</accession>
<reference evidence="1" key="1">
    <citation type="journal article" date="2023" name="G3 (Bethesda)">
        <title>A reference genome for the long-term kleptoplast-retaining sea slug Elysia crispata morphotype clarki.</title>
        <authorList>
            <person name="Eastman K.E."/>
            <person name="Pendleton A.L."/>
            <person name="Shaikh M.A."/>
            <person name="Suttiyut T."/>
            <person name="Ogas R."/>
            <person name="Tomko P."/>
            <person name="Gavelis G."/>
            <person name="Widhalm J.R."/>
            <person name="Wisecaver J.H."/>
        </authorList>
    </citation>
    <scope>NUCLEOTIDE SEQUENCE</scope>
    <source>
        <strain evidence="1">ECLA1</strain>
    </source>
</reference>
<keyword evidence="2" id="KW-1185">Reference proteome</keyword>
<evidence type="ECO:0000313" key="1">
    <source>
        <dbReference type="EMBL" id="KAK3757563.1"/>
    </source>
</evidence>
<organism evidence="1 2">
    <name type="scientific">Elysia crispata</name>
    <name type="common">lettuce slug</name>
    <dbReference type="NCBI Taxonomy" id="231223"/>
    <lineage>
        <taxon>Eukaryota</taxon>
        <taxon>Metazoa</taxon>
        <taxon>Spiralia</taxon>
        <taxon>Lophotrochozoa</taxon>
        <taxon>Mollusca</taxon>
        <taxon>Gastropoda</taxon>
        <taxon>Heterobranchia</taxon>
        <taxon>Euthyneura</taxon>
        <taxon>Panpulmonata</taxon>
        <taxon>Sacoglossa</taxon>
        <taxon>Placobranchoidea</taxon>
        <taxon>Plakobranchidae</taxon>
        <taxon>Elysia</taxon>
    </lineage>
</organism>